<feature type="transmembrane region" description="Helical" evidence="2">
    <location>
        <begin position="249"/>
        <end position="270"/>
    </location>
</feature>
<reference evidence="4" key="2">
    <citation type="submission" date="2012-02" db="EMBL/GenBank/DDBJ databases">
        <title>Complete genome sequence of Blastococcus saxobsidens strain DD2.</title>
        <authorList>
            <person name="Genoscope."/>
        </authorList>
    </citation>
    <scope>NUCLEOTIDE SEQUENCE [LARGE SCALE GENOMIC DNA]</scope>
    <source>
        <strain evidence="4">DD2</strain>
    </source>
</reference>
<reference evidence="3 4" key="1">
    <citation type="journal article" date="2012" name="J. Bacteriol.">
        <title>Genome Sequence of Blastococcus saxobsidens DD2, a Stone-Inhabiting Bacterium.</title>
        <authorList>
            <person name="Chouaia B."/>
            <person name="Crotti E."/>
            <person name="Brusetti L."/>
            <person name="Daffonchio D."/>
            <person name="Essoussi I."/>
            <person name="Nouioui I."/>
            <person name="Sbissi I."/>
            <person name="Ghodhbane-Gtari F."/>
            <person name="Gtari M."/>
            <person name="Vacherie B."/>
            <person name="Barbe V."/>
            <person name="Medigue C."/>
            <person name="Gury J."/>
            <person name="Pujic P."/>
            <person name="Normand P."/>
        </authorList>
    </citation>
    <scope>NUCLEOTIDE SEQUENCE [LARGE SCALE GENOMIC DNA]</scope>
    <source>
        <strain evidence="3 4">DD2</strain>
    </source>
</reference>
<dbReference type="EMBL" id="FO117623">
    <property type="protein sequence ID" value="CCG05297.1"/>
    <property type="molecule type" value="Genomic_DNA"/>
</dbReference>
<feature type="transmembrane region" description="Helical" evidence="2">
    <location>
        <begin position="217"/>
        <end position="237"/>
    </location>
</feature>
<feature type="compositionally biased region" description="Basic and acidic residues" evidence="1">
    <location>
        <begin position="125"/>
        <end position="146"/>
    </location>
</feature>
<dbReference type="AlphaFoldDB" id="H6RPN8"/>
<feature type="transmembrane region" description="Helical" evidence="2">
    <location>
        <begin position="189"/>
        <end position="211"/>
    </location>
</feature>
<dbReference type="RefSeq" id="WP_014378164.1">
    <property type="nucleotide sequence ID" value="NC_016943.1"/>
</dbReference>
<dbReference type="OrthoDB" id="5191262at2"/>
<keyword evidence="2" id="KW-1133">Transmembrane helix</keyword>
<dbReference type="eggNOG" id="ENOG5033QC1">
    <property type="taxonomic scope" value="Bacteria"/>
</dbReference>
<evidence type="ECO:0000313" key="4">
    <source>
        <dbReference type="Proteomes" id="UP000007517"/>
    </source>
</evidence>
<name>H6RPN8_BLASD</name>
<accession>H6RPN8</accession>
<keyword evidence="4" id="KW-1185">Reference proteome</keyword>
<dbReference type="KEGG" id="bsd:BLASA_4492"/>
<sequence>MAEPDWNPDTGGRSLAEILREAGVESAARTARRRRPDDDDTGIRQRRADDAAAADRAGFGRRRSDHQVAESAPPREPRAPRRAAPGPSTAAIPGLRPDRKPGVPHPSAPVPPLRRPADAAGAQRAADRTAGRAGERATARTADRPGARTASSRTGHASTGPIPVVRADDLDDSDLDATPRESALAWLRFAGELVIALVAGVGIYFAATVLWEMLPHLAVFLAPLAVTGLVGGVNLWRQRQGAEPVGARLLAVLVFAGTLLTIAPAAGLLATS</sequence>
<dbReference type="Proteomes" id="UP000007517">
    <property type="component" value="Chromosome"/>
</dbReference>
<organism evidence="3 4">
    <name type="scientific">Blastococcus saxobsidens (strain DD2)</name>
    <dbReference type="NCBI Taxonomy" id="1146883"/>
    <lineage>
        <taxon>Bacteria</taxon>
        <taxon>Bacillati</taxon>
        <taxon>Actinomycetota</taxon>
        <taxon>Actinomycetes</taxon>
        <taxon>Geodermatophilales</taxon>
        <taxon>Geodermatophilaceae</taxon>
        <taxon>Blastococcus</taxon>
    </lineage>
</organism>
<keyword evidence="2" id="KW-0472">Membrane</keyword>
<evidence type="ECO:0000313" key="3">
    <source>
        <dbReference type="EMBL" id="CCG05297.1"/>
    </source>
</evidence>
<feature type="compositionally biased region" description="Basic and acidic residues" evidence="1">
    <location>
        <begin position="65"/>
        <end position="79"/>
    </location>
</feature>
<dbReference type="STRING" id="1146883.BLASA_4492"/>
<feature type="compositionally biased region" description="Basic and acidic residues" evidence="1">
    <location>
        <begin position="35"/>
        <end position="50"/>
    </location>
</feature>
<protein>
    <submittedName>
        <fullName evidence="3">Uncharacterized protein</fullName>
    </submittedName>
</protein>
<feature type="region of interest" description="Disordered" evidence="1">
    <location>
        <begin position="21"/>
        <end position="170"/>
    </location>
</feature>
<gene>
    <name evidence="3" type="ordered locus">BLASA_4492</name>
</gene>
<feature type="compositionally biased region" description="Low complexity" evidence="1">
    <location>
        <begin position="82"/>
        <end position="91"/>
    </location>
</feature>
<evidence type="ECO:0000256" key="2">
    <source>
        <dbReference type="SAM" id="Phobius"/>
    </source>
</evidence>
<keyword evidence="2" id="KW-0812">Transmembrane</keyword>
<proteinExistence type="predicted"/>
<evidence type="ECO:0000256" key="1">
    <source>
        <dbReference type="SAM" id="MobiDB-lite"/>
    </source>
</evidence>
<feature type="compositionally biased region" description="Pro residues" evidence="1">
    <location>
        <begin position="103"/>
        <end position="114"/>
    </location>
</feature>
<dbReference type="HOGENOM" id="CLU_1021827_0_0_11"/>